<feature type="region of interest" description="Disordered" evidence="1">
    <location>
        <begin position="489"/>
        <end position="516"/>
    </location>
</feature>
<evidence type="ECO:0000313" key="2">
    <source>
        <dbReference type="EMBL" id="NKY02007.1"/>
    </source>
</evidence>
<proteinExistence type="predicted"/>
<comment type="caution">
    <text evidence="2">The sequence shown here is derived from an EMBL/GenBank/DDBJ whole genome shotgun (WGS) entry which is preliminary data.</text>
</comment>
<dbReference type="Proteomes" id="UP000563898">
    <property type="component" value="Unassembled WGS sequence"/>
</dbReference>
<reference evidence="2 3" key="1">
    <citation type="submission" date="2020-04" db="EMBL/GenBank/DDBJ databases">
        <title>MicrobeNet Type strains.</title>
        <authorList>
            <person name="Nicholson A.C."/>
        </authorList>
    </citation>
    <scope>NUCLEOTIDE SEQUENCE [LARGE SCALE GENOMIC DNA]</scope>
    <source>
        <strain evidence="2 3">ATCC BAA-14</strain>
    </source>
</reference>
<protein>
    <recommendedName>
        <fullName evidence="4">RNA polymerase sigma-70 region 4 domain-containing protein</fullName>
    </recommendedName>
</protein>
<evidence type="ECO:0000313" key="3">
    <source>
        <dbReference type="Proteomes" id="UP000563898"/>
    </source>
</evidence>
<accession>A0A846WLH5</accession>
<evidence type="ECO:0008006" key="4">
    <source>
        <dbReference type="Google" id="ProtNLM"/>
    </source>
</evidence>
<dbReference type="AlphaFoldDB" id="A0A846WLH5"/>
<organism evidence="2 3">
    <name type="scientific">Gordonia polyisoprenivorans</name>
    <dbReference type="NCBI Taxonomy" id="84595"/>
    <lineage>
        <taxon>Bacteria</taxon>
        <taxon>Bacillati</taxon>
        <taxon>Actinomycetota</taxon>
        <taxon>Actinomycetes</taxon>
        <taxon>Mycobacteriales</taxon>
        <taxon>Gordoniaceae</taxon>
        <taxon>Gordonia</taxon>
    </lineage>
</organism>
<evidence type="ECO:0000256" key="1">
    <source>
        <dbReference type="SAM" id="MobiDB-lite"/>
    </source>
</evidence>
<dbReference type="EMBL" id="JAAXPC010000005">
    <property type="protein sequence ID" value="NKY02007.1"/>
    <property type="molecule type" value="Genomic_DNA"/>
</dbReference>
<sequence>MVAKWWSSRVMFAFSEYDAADLRDDTWVDLFPWLDSYESADAACLEELVPNVSDWWIADSPRDTAADMSLDNLVSLDDLVVGLARLAVRRHRDLTFGDLAPLLDPAIPVAGLRLDPRAETVVRRLGDRAVVRTLLSSSVASLFALKGTSPDTVQEVAAGVLGASILRLPEHGVLPDEEADSPVAVQLVDDLRVLARWRGLRGSLGAPLISVGIEDEAPEQVQEVATRISAITGKDFSTMVESNPVDELENLIEQLDDREMLALTEFVMAAEPISMGQLSVRLHVSKGRAGGIVAKLKQDLAAACEFETTAGGLLASIRAEIQPVTSLDRLLDMQPVLRTEVPSLGVPLWLALDRLDDGFEVTGGWAVAPDLRSAKGRTIVMLEQFESVNAVVPVPVAASTLRLSTDEVREWLQYCEIPILDDNVLLSTRRLADHAAGILEVRGPLGIDRLSDLLNTDRPEHHVVKHLDEDERFTCTPDGLWCLTESLGEEVGGSETPPRTPAVDRPATEHSAAEADSTAVAVVVRPTRRLYRIGDTWCFRLRVTSEHLRGSGFTVPVGVAQALGCTHGVVRELPSRLGTQMLRWTGTNPTCGTIRRFLNELSSQPGDLVFLTYSEGGGFDVVACAETDAADPVRGALALIGVTDPQDVADSDVAPLLAAGIGLDPDIKPRRILSRYQSRDDTVAALLEQAWTVTVR</sequence>
<gene>
    <name evidence="2" type="ORF">HGA05_10510</name>
</gene>
<name>A0A846WLH5_9ACTN</name>